<sequence length="325" mass="38563">MQNDELLDTIRTFAAYLTSKGRKQSTIKRYMYDIEDFIHWLEKKEKASSNNIWASLCTKDYENYFFELKTIRHYSEKTIHRVFIVLNRLYQFFQLSNPGMKNPLKEMEMVIQPDRALRTSDFITEQEEHRLKKILSSLEHLSEKQLPARSLLIDRNISIITLLLDYGLSLQELISLNMHHVHFETNTLSIPPVSGIARTITLSIQDKKQLYKYYKIIPEPVRPKYHSDDPLFVAFDFNRNTYRWVYENDAPKALTEIAVQKMIRQEVARAGLRKGISGQHFRNTFILRLIEQEVSEQEIIKRVGFKTKLSLKRYYDYAKKNPLTE</sequence>
<accession>A0ABV5WPV5</accession>
<dbReference type="InterPro" id="IPR002104">
    <property type="entry name" value="Integrase_catalytic"/>
</dbReference>
<keyword evidence="3" id="KW-0233">DNA recombination</keyword>
<feature type="domain" description="Tyr recombinase" evidence="5">
    <location>
        <begin position="130"/>
        <end position="325"/>
    </location>
</feature>
<dbReference type="PANTHER" id="PTHR30349:SF86">
    <property type="entry name" value="INTEGRASE_RECOMBINASE AQ_AA09-RELATED"/>
    <property type="match status" value="1"/>
</dbReference>
<dbReference type="SUPFAM" id="SSF56349">
    <property type="entry name" value="DNA breaking-rejoining enzymes"/>
    <property type="match status" value="1"/>
</dbReference>
<dbReference type="Pfam" id="PF00589">
    <property type="entry name" value="Phage_integrase"/>
    <property type="match status" value="1"/>
</dbReference>
<keyword evidence="2 4" id="KW-0238">DNA-binding</keyword>
<evidence type="ECO:0000313" key="8">
    <source>
        <dbReference type="Proteomes" id="UP001589609"/>
    </source>
</evidence>
<dbReference type="InterPro" id="IPR011010">
    <property type="entry name" value="DNA_brk_join_enz"/>
</dbReference>
<evidence type="ECO:0000259" key="6">
    <source>
        <dbReference type="PROSITE" id="PS51900"/>
    </source>
</evidence>
<protein>
    <submittedName>
        <fullName evidence="7">Tyrosine-type recombinase/integrase</fullName>
    </submittedName>
</protein>
<dbReference type="Proteomes" id="UP001589609">
    <property type="component" value="Unassembled WGS sequence"/>
</dbReference>
<dbReference type="InterPro" id="IPR013762">
    <property type="entry name" value="Integrase-like_cat_sf"/>
</dbReference>
<name>A0ABV5WPV5_9BACI</name>
<dbReference type="PANTHER" id="PTHR30349">
    <property type="entry name" value="PHAGE INTEGRASE-RELATED"/>
    <property type="match status" value="1"/>
</dbReference>
<proteinExistence type="predicted"/>
<evidence type="ECO:0000256" key="2">
    <source>
        <dbReference type="ARBA" id="ARBA00023125"/>
    </source>
</evidence>
<dbReference type="InterPro" id="IPR050090">
    <property type="entry name" value="Tyrosine_recombinase_XerCD"/>
</dbReference>
<organism evidence="7 8">
    <name type="scientific">Ectobacillus funiculus</name>
    <dbReference type="NCBI Taxonomy" id="137993"/>
    <lineage>
        <taxon>Bacteria</taxon>
        <taxon>Bacillati</taxon>
        <taxon>Bacillota</taxon>
        <taxon>Bacilli</taxon>
        <taxon>Bacillales</taxon>
        <taxon>Bacillaceae</taxon>
        <taxon>Ectobacillus</taxon>
    </lineage>
</organism>
<dbReference type="InterPro" id="IPR044068">
    <property type="entry name" value="CB"/>
</dbReference>
<dbReference type="CDD" id="cd00397">
    <property type="entry name" value="DNA_BRE_C"/>
    <property type="match status" value="1"/>
</dbReference>
<evidence type="ECO:0000256" key="4">
    <source>
        <dbReference type="PROSITE-ProRule" id="PRU01248"/>
    </source>
</evidence>
<gene>
    <name evidence="7" type="ORF">ACFFMS_29425</name>
</gene>
<evidence type="ECO:0000256" key="3">
    <source>
        <dbReference type="ARBA" id="ARBA00023172"/>
    </source>
</evidence>
<dbReference type="InterPro" id="IPR010998">
    <property type="entry name" value="Integrase_recombinase_N"/>
</dbReference>
<dbReference type="Gene3D" id="1.10.150.130">
    <property type="match status" value="1"/>
</dbReference>
<evidence type="ECO:0000256" key="1">
    <source>
        <dbReference type="ARBA" id="ARBA00022908"/>
    </source>
</evidence>
<dbReference type="Gene3D" id="1.10.443.10">
    <property type="entry name" value="Intergrase catalytic core"/>
    <property type="match status" value="1"/>
</dbReference>
<evidence type="ECO:0000313" key="7">
    <source>
        <dbReference type="EMBL" id="MFB9762350.1"/>
    </source>
</evidence>
<evidence type="ECO:0000259" key="5">
    <source>
        <dbReference type="PROSITE" id="PS51898"/>
    </source>
</evidence>
<dbReference type="PROSITE" id="PS51900">
    <property type="entry name" value="CB"/>
    <property type="match status" value="1"/>
</dbReference>
<dbReference type="SUPFAM" id="SSF47823">
    <property type="entry name" value="lambda integrase-like, N-terminal domain"/>
    <property type="match status" value="1"/>
</dbReference>
<dbReference type="PROSITE" id="PS51898">
    <property type="entry name" value="TYR_RECOMBINASE"/>
    <property type="match status" value="1"/>
</dbReference>
<comment type="caution">
    <text evidence="7">The sequence shown here is derived from an EMBL/GenBank/DDBJ whole genome shotgun (WGS) entry which is preliminary data.</text>
</comment>
<keyword evidence="8" id="KW-1185">Reference proteome</keyword>
<reference evidence="7 8" key="1">
    <citation type="submission" date="2024-09" db="EMBL/GenBank/DDBJ databases">
        <authorList>
            <person name="Sun Q."/>
            <person name="Mori K."/>
        </authorList>
    </citation>
    <scope>NUCLEOTIDE SEQUENCE [LARGE SCALE GENOMIC DNA]</scope>
    <source>
        <strain evidence="7 8">JCM 11201</strain>
    </source>
</reference>
<dbReference type="RefSeq" id="WP_379952336.1">
    <property type="nucleotide sequence ID" value="NZ_JBHMAF010000196.1"/>
</dbReference>
<dbReference type="EMBL" id="JBHMAF010000196">
    <property type="protein sequence ID" value="MFB9762350.1"/>
    <property type="molecule type" value="Genomic_DNA"/>
</dbReference>
<dbReference type="InterPro" id="IPR004107">
    <property type="entry name" value="Integrase_SAM-like_N"/>
</dbReference>
<dbReference type="Pfam" id="PF02899">
    <property type="entry name" value="Phage_int_SAM_1"/>
    <property type="match status" value="1"/>
</dbReference>
<feature type="domain" description="Core-binding (CB)" evidence="6">
    <location>
        <begin position="4"/>
        <end position="94"/>
    </location>
</feature>
<keyword evidence="1" id="KW-0229">DNA integration</keyword>